<evidence type="ECO:0000313" key="3">
    <source>
        <dbReference type="Proteomes" id="UP000823749"/>
    </source>
</evidence>
<dbReference type="Pfam" id="PF00646">
    <property type="entry name" value="F-box"/>
    <property type="match status" value="1"/>
</dbReference>
<dbReference type="CDD" id="cd22157">
    <property type="entry name" value="F-box_AtFBW1-like"/>
    <property type="match status" value="1"/>
</dbReference>
<evidence type="ECO:0000313" key="2">
    <source>
        <dbReference type="EMBL" id="KAG5541580.1"/>
    </source>
</evidence>
<proteinExistence type="predicted"/>
<dbReference type="Proteomes" id="UP000823749">
    <property type="component" value="Chromosome 7"/>
</dbReference>
<dbReference type="InterPro" id="IPR006527">
    <property type="entry name" value="F-box-assoc_dom_typ1"/>
</dbReference>
<dbReference type="EMBL" id="JACTNZ010000007">
    <property type="protein sequence ID" value="KAG5541581.1"/>
    <property type="molecule type" value="Genomic_DNA"/>
</dbReference>
<keyword evidence="3" id="KW-1185">Reference proteome</keyword>
<dbReference type="InterPro" id="IPR050796">
    <property type="entry name" value="SCF_F-box_component"/>
</dbReference>
<comment type="caution">
    <text evidence="2">The sequence shown here is derived from an EMBL/GenBank/DDBJ whole genome shotgun (WGS) entry which is preliminary data.</text>
</comment>
<dbReference type="Pfam" id="PF07734">
    <property type="entry name" value="FBA_1"/>
    <property type="match status" value="1"/>
</dbReference>
<dbReference type="PANTHER" id="PTHR31672">
    <property type="entry name" value="BNACNNG10540D PROTEIN"/>
    <property type="match status" value="1"/>
</dbReference>
<gene>
    <name evidence="2" type="ORF">RHGRI_021422</name>
</gene>
<feature type="domain" description="F-box" evidence="1">
    <location>
        <begin position="2"/>
        <end position="47"/>
    </location>
</feature>
<dbReference type="Gene3D" id="1.20.1280.50">
    <property type="match status" value="1"/>
</dbReference>
<protein>
    <recommendedName>
        <fullName evidence="1">F-box domain-containing protein</fullName>
    </recommendedName>
</protein>
<organism evidence="2 3">
    <name type="scientific">Rhododendron griersonianum</name>
    <dbReference type="NCBI Taxonomy" id="479676"/>
    <lineage>
        <taxon>Eukaryota</taxon>
        <taxon>Viridiplantae</taxon>
        <taxon>Streptophyta</taxon>
        <taxon>Embryophyta</taxon>
        <taxon>Tracheophyta</taxon>
        <taxon>Spermatophyta</taxon>
        <taxon>Magnoliopsida</taxon>
        <taxon>eudicotyledons</taxon>
        <taxon>Gunneridae</taxon>
        <taxon>Pentapetalae</taxon>
        <taxon>asterids</taxon>
        <taxon>Ericales</taxon>
        <taxon>Ericaceae</taxon>
        <taxon>Ericoideae</taxon>
        <taxon>Rhodoreae</taxon>
        <taxon>Rhododendron</taxon>
    </lineage>
</organism>
<dbReference type="InterPro" id="IPR001810">
    <property type="entry name" value="F-box_dom"/>
</dbReference>
<dbReference type="InterPro" id="IPR017451">
    <property type="entry name" value="F-box-assoc_interact_dom"/>
</dbReference>
<dbReference type="SMART" id="SM00256">
    <property type="entry name" value="FBOX"/>
    <property type="match status" value="1"/>
</dbReference>
<dbReference type="InterPro" id="IPR036047">
    <property type="entry name" value="F-box-like_dom_sf"/>
</dbReference>
<dbReference type="PROSITE" id="PS50181">
    <property type="entry name" value="FBOX"/>
    <property type="match status" value="1"/>
</dbReference>
<name>A0AAV6JQY9_9ERIC</name>
<dbReference type="AlphaFoldDB" id="A0AAV6JQY9"/>
<sequence length="361" mass="41635">MAIVDEELPQELLMEILSRLPVKSLLQLKSVSKSWYVLIQNPSFISLHHTRARLYYCASIYVRNLNNNNFQRSMYLLPDQTSIEHLDLSFTRPHLDKELFGMKSCNGLMCLSTDSNIVICNPATRECRLLPQPPYHAWRTNYLGFAFDSKTSDYKVVRLATLSETTLVDHKIQIYGMSADSWKEIVATVPNHDFTVRQSPCKSFDGVFYWLSYNPSTRHAIDALNTVEGSFERRSLPADVSSDGQINLYLLNDSLALIGRKCHNRETRFDVWLMDEFGVEFWTKKYTIGPLLGRYSLLGFWPISEVLLDGFEKGKIVSYNHSTHYIEEYKQICDLPEPNLMTQVFPYSESLLSVKRPVDLA</sequence>
<reference evidence="2" key="1">
    <citation type="submission" date="2020-08" db="EMBL/GenBank/DDBJ databases">
        <title>Plant Genome Project.</title>
        <authorList>
            <person name="Zhang R.-G."/>
        </authorList>
    </citation>
    <scope>NUCLEOTIDE SEQUENCE</scope>
    <source>
        <strain evidence="2">WSP0</strain>
        <tissue evidence="2">Leaf</tissue>
    </source>
</reference>
<dbReference type="EMBL" id="JACTNZ010000007">
    <property type="protein sequence ID" value="KAG5541580.1"/>
    <property type="molecule type" value="Genomic_DNA"/>
</dbReference>
<dbReference type="PANTHER" id="PTHR31672:SF13">
    <property type="entry name" value="F-BOX PROTEIN CPR30-LIKE"/>
    <property type="match status" value="1"/>
</dbReference>
<dbReference type="SUPFAM" id="SSF81383">
    <property type="entry name" value="F-box domain"/>
    <property type="match status" value="1"/>
</dbReference>
<accession>A0AAV6JQY9</accession>
<evidence type="ECO:0000259" key="1">
    <source>
        <dbReference type="PROSITE" id="PS50181"/>
    </source>
</evidence>
<dbReference type="NCBIfam" id="TIGR01640">
    <property type="entry name" value="F_box_assoc_1"/>
    <property type="match status" value="1"/>
</dbReference>